<dbReference type="PANTHER" id="PTHR43053:SF3">
    <property type="entry name" value="ALPHA-GALACTOSIDASE C-RELATED"/>
    <property type="match status" value="1"/>
</dbReference>
<dbReference type="InterPro" id="IPR017853">
    <property type="entry name" value="GH"/>
</dbReference>
<name>A0ABQ5QQL5_9ACTN</name>
<dbReference type="InterPro" id="IPR050985">
    <property type="entry name" value="Alpha-glycosidase_related"/>
</dbReference>
<gene>
    <name evidence="7" type="primary">galA_1</name>
    <name evidence="7" type="ORF">Pa4123_21840</name>
</gene>
<keyword evidence="8" id="KW-1185">Reference proteome</keyword>
<sequence length="715" mass="77383">MADDDLRWDALVHPDPAPAGHTVLALAPDPSGGLPLVSWLGVAGGDGASWAATAGAGAGSLLPEQAHGWYVRPGLRGHRLGTATAAGSPPAGLDWSTVFRTTAVTTDGTLLRVSATDEAAGLALATEAESLPGGALRLRHTVTNTGDSPYIVDGLEVVLPLPEHLTEVLDFTGRWARERVPQRHELTDGLYLRENRRGKTGLDAATMIVVGTPGFGFERGEVIGVHVAWSGNNVYRVERSGASPATAGGGELLLPGELILAPGDSYSSPWLHVAASRDGLDGLAAAFHGYQRSLPAHPSGPRPVNLNVWEAVYFDHDLARLRELADIAASIGVERYVLDDGWFRGRRDDKAGLGDWYVDEGVWPDGLGPLIDHVRGLGMAFGLWFEPEMVNPDSDLYRQHPDWILSTGGRTPLLQRNQYVLDLSRPEVVDYLIERIDAVLSTYDISYVKWDHNRDLLEAGSAARGGAPAVHGHTLGFYRLLDELRARHPGVEWESCASGGGRVDIGVLERVQRVWTSDMTDAKSRQAIQRWTVQLAAPEYLGAHIASPESHQTHRVFPLDFRAATALFGHFGIEWDLTSTDVDERAALAEWIDIYKTHRDLLHSGRVVRLDSPDPAVWAHGVIAADGRRALMAHVQMDESESERLPYLRVPGLAPGRYEARWLRPVTRGGAYPGDIDPVGPAGEAAVDAEVLSARGLPMPRRAPNTVTLVSITPA</sequence>
<reference evidence="7" key="1">
    <citation type="submission" date="2022-12" db="EMBL/GenBank/DDBJ databases">
        <title>New Phytohabitans aurantiacus sp. RD004123 nov., an actinomycete isolated from soil.</title>
        <authorList>
            <person name="Triningsih D.W."/>
            <person name="Harunari E."/>
            <person name="Igarashi Y."/>
        </authorList>
    </citation>
    <scope>NUCLEOTIDE SEQUENCE</scope>
    <source>
        <strain evidence="7">RD004123</strain>
    </source>
</reference>
<dbReference type="Gene3D" id="3.20.20.70">
    <property type="entry name" value="Aldolase class I"/>
    <property type="match status" value="1"/>
</dbReference>
<dbReference type="Pfam" id="PF02065">
    <property type="entry name" value="Melibiase"/>
    <property type="match status" value="1"/>
</dbReference>
<protein>
    <recommendedName>
        <fullName evidence="2 5">Alpha-galactosidase</fullName>
        <ecNumber evidence="2 5">3.2.1.22</ecNumber>
    </recommendedName>
</protein>
<evidence type="ECO:0000256" key="3">
    <source>
        <dbReference type="ARBA" id="ARBA00022801"/>
    </source>
</evidence>
<dbReference type="Gene3D" id="2.70.98.60">
    <property type="entry name" value="alpha-galactosidase from lactobacil brevis"/>
    <property type="match status" value="1"/>
</dbReference>
<dbReference type="InterPro" id="IPR031704">
    <property type="entry name" value="Glyco_hydro_36_N"/>
</dbReference>
<evidence type="ECO:0000256" key="2">
    <source>
        <dbReference type="ARBA" id="ARBA00012755"/>
    </source>
</evidence>
<evidence type="ECO:0000313" key="8">
    <source>
        <dbReference type="Proteomes" id="UP001144280"/>
    </source>
</evidence>
<evidence type="ECO:0000313" key="7">
    <source>
        <dbReference type="EMBL" id="GLH96910.1"/>
    </source>
</evidence>
<keyword evidence="4 5" id="KW-0326">Glycosidase</keyword>
<evidence type="ECO:0000256" key="4">
    <source>
        <dbReference type="ARBA" id="ARBA00023295"/>
    </source>
</evidence>
<organism evidence="7 8">
    <name type="scientific">Phytohabitans aurantiacus</name>
    <dbReference type="NCBI Taxonomy" id="3016789"/>
    <lineage>
        <taxon>Bacteria</taxon>
        <taxon>Bacillati</taxon>
        <taxon>Actinomycetota</taxon>
        <taxon>Actinomycetes</taxon>
        <taxon>Micromonosporales</taxon>
        <taxon>Micromonosporaceae</taxon>
    </lineage>
</organism>
<evidence type="ECO:0000256" key="1">
    <source>
        <dbReference type="ARBA" id="ARBA00001255"/>
    </source>
</evidence>
<dbReference type="PRINTS" id="PR00743">
    <property type="entry name" value="GLHYDRLASE36"/>
</dbReference>
<evidence type="ECO:0000256" key="5">
    <source>
        <dbReference type="PIRNR" id="PIRNR005536"/>
    </source>
</evidence>
<keyword evidence="3 5" id="KW-0378">Hydrolase</keyword>
<dbReference type="InterPro" id="IPR000111">
    <property type="entry name" value="Glyco_hydro_27/36_CS"/>
</dbReference>
<comment type="catalytic activity">
    <reaction evidence="1 5">
        <text>Hydrolysis of terminal, non-reducing alpha-D-galactose residues in alpha-D-galactosides, including galactose oligosaccharides, galactomannans and galactolipids.</text>
        <dbReference type="EC" id="3.2.1.22"/>
    </reaction>
</comment>
<comment type="caution">
    <text evidence="7">The sequence shown here is derived from an EMBL/GenBank/DDBJ whole genome shotgun (WGS) entry which is preliminary data.</text>
</comment>
<dbReference type="PIRSF" id="PIRSF005536">
    <property type="entry name" value="Agal"/>
    <property type="match status" value="1"/>
</dbReference>
<dbReference type="Pfam" id="PF16875">
    <property type="entry name" value="Glyco_hydro_36N"/>
    <property type="match status" value="1"/>
</dbReference>
<accession>A0ABQ5QQL5</accession>
<dbReference type="PROSITE" id="PS00512">
    <property type="entry name" value="ALPHA_GALACTOSIDASE"/>
    <property type="match status" value="1"/>
</dbReference>
<proteinExistence type="inferred from homology"/>
<feature type="domain" description="Glycosyl hydrolase family 36 N-terminal" evidence="6">
    <location>
        <begin position="62"/>
        <end position="258"/>
    </location>
</feature>
<dbReference type="RefSeq" id="WP_281894257.1">
    <property type="nucleotide sequence ID" value="NZ_BSDI01000007.1"/>
</dbReference>
<evidence type="ECO:0000259" key="6">
    <source>
        <dbReference type="Pfam" id="PF16875"/>
    </source>
</evidence>
<dbReference type="CDD" id="cd14791">
    <property type="entry name" value="GH36"/>
    <property type="match status" value="1"/>
</dbReference>
<dbReference type="Proteomes" id="UP001144280">
    <property type="component" value="Unassembled WGS sequence"/>
</dbReference>
<dbReference type="InterPro" id="IPR002252">
    <property type="entry name" value="Glyco_hydro_36"/>
</dbReference>
<dbReference type="PANTHER" id="PTHR43053">
    <property type="entry name" value="GLYCOSIDASE FAMILY 31"/>
    <property type="match status" value="1"/>
</dbReference>
<dbReference type="InterPro" id="IPR038417">
    <property type="entry name" value="Alpga-gal_N_sf"/>
</dbReference>
<dbReference type="EC" id="3.2.1.22" evidence="2 5"/>
<dbReference type="InterPro" id="IPR013785">
    <property type="entry name" value="Aldolase_TIM"/>
</dbReference>
<dbReference type="SUPFAM" id="SSF51445">
    <property type="entry name" value="(Trans)glycosidases"/>
    <property type="match status" value="1"/>
</dbReference>
<comment type="similarity">
    <text evidence="5">Belongs to the glycosyl hydrolase.</text>
</comment>
<dbReference type="EMBL" id="BSDI01000007">
    <property type="protein sequence ID" value="GLH96910.1"/>
    <property type="molecule type" value="Genomic_DNA"/>
</dbReference>